<dbReference type="Proteomes" id="UP000183077">
    <property type="component" value="Unassembled WGS sequence"/>
</dbReference>
<evidence type="ECO:0000313" key="2">
    <source>
        <dbReference type="Proteomes" id="UP000183077"/>
    </source>
</evidence>
<accession>A0A1H6YB71</accession>
<reference evidence="1 2" key="1">
    <citation type="submission" date="2016-10" db="EMBL/GenBank/DDBJ databases">
        <authorList>
            <person name="de Groot N.N."/>
        </authorList>
    </citation>
    <scope>NUCLEOTIDE SEQUENCE [LARGE SCALE GENOMIC DNA]</scope>
    <source>
        <strain evidence="1 2">DSM 23048</strain>
    </source>
</reference>
<gene>
    <name evidence="1" type="ORF">SAMN04488018_12628</name>
</gene>
<sequence>MGLDMRPMGKAKPGFEKRYYEIMDMINNDEYPQPSFWDKLRGKKTPTREDLLAEWFANLIPTYETIKAPKVGRDKEANEWLKSLYDGIEEKPSTFEDFMKEHADYYVIGLAKELDGVPLYCSYGQDENVLRGQFLNDCIPLIGEDLVHEAWETKKADATLDYGNRLMEAADQIAKENNLEYLKSQREIPEVDEESIEARLHILYAVAKWLIFYGNNGHGYEADY</sequence>
<organism evidence="1 2">
    <name type="scientific">Myroides marinus</name>
    <dbReference type="NCBI Taxonomy" id="703342"/>
    <lineage>
        <taxon>Bacteria</taxon>
        <taxon>Pseudomonadati</taxon>
        <taxon>Bacteroidota</taxon>
        <taxon>Flavobacteriia</taxon>
        <taxon>Flavobacteriales</taxon>
        <taxon>Flavobacteriaceae</taxon>
        <taxon>Myroides</taxon>
    </lineage>
</organism>
<dbReference type="GeneID" id="82258555"/>
<proteinExistence type="predicted"/>
<evidence type="ECO:0008006" key="3">
    <source>
        <dbReference type="Google" id="ProtNLM"/>
    </source>
</evidence>
<dbReference type="AlphaFoldDB" id="A0A1H6YB71"/>
<dbReference type="RefSeq" id="WP_074747916.1">
    <property type="nucleotide sequence ID" value="NZ_FNYS01000026.1"/>
</dbReference>
<name>A0A1H6YB71_9FLAO</name>
<dbReference type="EMBL" id="FNYS01000026">
    <property type="protein sequence ID" value="SEJ34400.1"/>
    <property type="molecule type" value="Genomic_DNA"/>
</dbReference>
<evidence type="ECO:0000313" key="1">
    <source>
        <dbReference type="EMBL" id="SEJ34400.1"/>
    </source>
</evidence>
<protein>
    <recommendedName>
        <fullName evidence="3">PFL domain-containing protein</fullName>
    </recommendedName>
</protein>